<dbReference type="InterPro" id="IPR045518">
    <property type="entry name" value="2EXR"/>
</dbReference>
<evidence type="ECO:0000313" key="4">
    <source>
        <dbReference type="Proteomes" id="UP000433876"/>
    </source>
</evidence>
<gene>
    <name evidence="3" type="ORF">SMACR_00572</name>
</gene>
<accession>A0A8S9A154</accession>
<proteinExistence type="predicted"/>
<evidence type="ECO:0000259" key="2">
    <source>
        <dbReference type="Pfam" id="PF20150"/>
    </source>
</evidence>
<feature type="region of interest" description="Disordered" evidence="1">
    <location>
        <begin position="458"/>
        <end position="477"/>
    </location>
</feature>
<sequence>MSLISREHRIRTDEPDYKAILKDSIDIVRCRPEENITLPASSRNNLIYFDPRFDSDNSTGKGEEELSKLFSRFQELPAEVRQKIWMMSIDPITLFSDISAYQGTVSNAVTLRKYGGPIEREQRTLWLGTRQHYELIRLFQINKETRHLAFMHWGSPRPLSADESAPYLFNPHRDTLGVHLDNWARAIQETDSSSAWYETYVRDPDFRVWHEAIAPAPIFLLSRIHRIELQLDRVEDMRTNGYDWTSSGARNPLTFLFHFPNLRHLVFAFRRPQLSEIPEEGGRTVVCGNHVVPITEAVQSHDYYHLETIQCLHSFLGLFRHPSTRDRARATFRNLRTIGITVNLKPALQEIYWFPYGPTTRVAMVPKGMSPLDCVDDNSLQEASRPPVSPSPAPPLAHFSHVQSWDDWVQDITVAPAAAQLAEIFAINPQQSPLELDQSGGDASSTAVAVDGSAMSESFAHPMFGEVPDTAADDADN</sequence>
<protein>
    <recommendedName>
        <fullName evidence="2">2EXR domain-containing protein</fullName>
    </recommendedName>
</protein>
<reference evidence="3 4" key="1">
    <citation type="submission" date="2017-07" db="EMBL/GenBank/DDBJ databases">
        <title>Genome sequence of the Sordaria macrospora wild type strain R19027.</title>
        <authorList>
            <person name="Nowrousian M."/>
            <person name="Teichert I."/>
            <person name="Kueck U."/>
        </authorList>
    </citation>
    <scope>NUCLEOTIDE SEQUENCE [LARGE SCALE GENOMIC DNA]</scope>
    <source>
        <strain evidence="3 4">R19027</strain>
        <tissue evidence="3">Mycelium</tissue>
    </source>
</reference>
<dbReference type="Proteomes" id="UP000433876">
    <property type="component" value="Unassembled WGS sequence"/>
</dbReference>
<comment type="caution">
    <text evidence="3">The sequence shown here is derived from an EMBL/GenBank/DDBJ whole genome shotgun (WGS) entry which is preliminary data.</text>
</comment>
<dbReference type="AlphaFoldDB" id="A0A8S9A154"/>
<feature type="domain" description="2EXR" evidence="2">
    <location>
        <begin position="70"/>
        <end position="176"/>
    </location>
</feature>
<dbReference type="OMA" id="DYYHLET"/>
<dbReference type="Pfam" id="PF20150">
    <property type="entry name" value="2EXR"/>
    <property type="match status" value="1"/>
</dbReference>
<dbReference type="EMBL" id="NMPR01000012">
    <property type="protein sequence ID" value="KAA8635478.1"/>
    <property type="molecule type" value="Genomic_DNA"/>
</dbReference>
<evidence type="ECO:0000256" key="1">
    <source>
        <dbReference type="SAM" id="MobiDB-lite"/>
    </source>
</evidence>
<evidence type="ECO:0000313" key="3">
    <source>
        <dbReference type="EMBL" id="KAA8635478.1"/>
    </source>
</evidence>
<dbReference type="VEuPathDB" id="FungiDB:SMAC_00572"/>
<name>A0A8S9A154_SORMA</name>
<organism evidence="3 4">
    <name type="scientific">Sordaria macrospora</name>
    <dbReference type="NCBI Taxonomy" id="5147"/>
    <lineage>
        <taxon>Eukaryota</taxon>
        <taxon>Fungi</taxon>
        <taxon>Dikarya</taxon>
        <taxon>Ascomycota</taxon>
        <taxon>Pezizomycotina</taxon>
        <taxon>Sordariomycetes</taxon>
        <taxon>Sordariomycetidae</taxon>
        <taxon>Sordariales</taxon>
        <taxon>Sordariaceae</taxon>
        <taxon>Sordaria</taxon>
    </lineage>
</organism>